<sequence length="65" mass="7171">MEATDMVVVNGYKQNENEKALDILNLPGLEKEAKEIIPTGGFGYISGGSEDEWTLRANRSAFSHK</sequence>
<gene>
    <name evidence="1" type="ORF">FD16_GL000600</name>
</gene>
<dbReference type="SUPFAM" id="SSF51395">
    <property type="entry name" value="FMN-linked oxidoreductases"/>
    <property type="match status" value="1"/>
</dbReference>
<dbReference type="PATRIC" id="fig|1423807.3.peg.609"/>
<dbReference type="STRING" id="1423807.FD16_GL000600"/>
<organism evidence="1 2">
    <name type="scientific">Paucilactobacillus suebicus DSM 5007 = KCTC 3549</name>
    <dbReference type="NCBI Taxonomy" id="1423807"/>
    <lineage>
        <taxon>Bacteria</taxon>
        <taxon>Bacillati</taxon>
        <taxon>Bacillota</taxon>
        <taxon>Bacilli</taxon>
        <taxon>Lactobacillales</taxon>
        <taxon>Lactobacillaceae</taxon>
        <taxon>Paucilactobacillus</taxon>
    </lineage>
</organism>
<accession>A0A0R1W931</accession>
<evidence type="ECO:0000313" key="2">
    <source>
        <dbReference type="Proteomes" id="UP000051820"/>
    </source>
</evidence>
<evidence type="ECO:0000313" key="1">
    <source>
        <dbReference type="EMBL" id="KRM11683.1"/>
    </source>
</evidence>
<name>A0A0R1W931_9LACO</name>
<protein>
    <submittedName>
        <fullName evidence="1">Uncharacterized protein</fullName>
    </submittedName>
</protein>
<dbReference type="InterPro" id="IPR013785">
    <property type="entry name" value="Aldolase_TIM"/>
</dbReference>
<reference evidence="1 2" key="1">
    <citation type="journal article" date="2015" name="Genome Announc.">
        <title>Expanding the biotechnology potential of lactobacilli through comparative genomics of 213 strains and associated genera.</title>
        <authorList>
            <person name="Sun Z."/>
            <person name="Harris H.M."/>
            <person name="McCann A."/>
            <person name="Guo C."/>
            <person name="Argimon S."/>
            <person name="Zhang W."/>
            <person name="Yang X."/>
            <person name="Jeffery I.B."/>
            <person name="Cooney J.C."/>
            <person name="Kagawa T.F."/>
            <person name="Liu W."/>
            <person name="Song Y."/>
            <person name="Salvetti E."/>
            <person name="Wrobel A."/>
            <person name="Rasinkangas P."/>
            <person name="Parkhill J."/>
            <person name="Rea M.C."/>
            <person name="O'Sullivan O."/>
            <person name="Ritari J."/>
            <person name="Douillard F.P."/>
            <person name="Paul Ross R."/>
            <person name="Yang R."/>
            <person name="Briner A.E."/>
            <person name="Felis G.E."/>
            <person name="de Vos W.M."/>
            <person name="Barrangou R."/>
            <person name="Klaenhammer T.R."/>
            <person name="Caufield P.W."/>
            <person name="Cui Y."/>
            <person name="Zhang H."/>
            <person name="O'Toole P.W."/>
        </authorList>
    </citation>
    <scope>NUCLEOTIDE SEQUENCE [LARGE SCALE GENOMIC DNA]</scope>
    <source>
        <strain evidence="1 2">DSM 5007</strain>
    </source>
</reference>
<dbReference type="Gene3D" id="3.20.20.70">
    <property type="entry name" value="Aldolase class I"/>
    <property type="match status" value="1"/>
</dbReference>
<dbReference type="Proteomes" id="UP000051820">
    <property type="component" value="Unassembled WGS sequence"/>
</dbReference>
<dbReference type="AlphaFoldDB" id="A0A0R1W931"/>
<dbReference type="EMBL" id="AZGF01000016">
    <property type="protein sequence ID" value="KRM11683.1"/>
    <property type="molecule type" value="Genomic_DNA"/>
</dbReference>
<keyword evidence="2" id="KW-1185">Reference proteome</keyword>
<proteinExistence type="predicted"/>
<dbReference type="eggNOG" id="COG1304">
    <property type="taxonomic scope" value="Bacteria"/>
</dbReference>
<comment type="caution">
    <text evidence="1">The sequence shown here is derived from an EMBL/GenBank/DDBJ whole genome shotgun (WGS) entry which is preliminary data.</text>
</comment>